<evidence type="ECO:0000313" key="3">
    <source>
        <dbReference type="Proteomes" id="UP000321479"/>
    </source>
</evidence>
<keyword evidence="1" id="KW-0732">Signal</keyword>
<proteinExistence type="predicted"/>
<dbReference type="KEGG" id="mgin:FRZ54_18575"/>
<organism evidence="2 3">
    <name type="scientific">Mucilaginibacter ginsenosidivorans</name>
    <dbReference type="NCBI Taxonomy" id="398053"/>
    <lineage>
        <taxon>Bacteria</taxon>
        <taxon>Pseudomonadati</taxon>
        <taxon>Bacteroidota</taxon>
        <taxon>Sphingobacteriia</taxon>
        <taxon>Sphingobacteriales</taxon>
        <taxon>Sphingobacteriaceae</taxon>
        <taxon>Mucilaginibacter</taxon>
    </lineage>
</organism>
<evidence type="ECO:0000256" key="1">
    <source>
        <dbReference type="SAM" id="SignalP"/>
    </source>
</evidence>
<sequence length="344" mass="37691">MKNIARLILFLIISLRCVSGFAQDHLYSQFFNSPLYLNPALTGQFKGDLRMNLIYRNQWTSVPGTFSYISASIDYNVLRFGGGVGLLVTRSSEGTAYLDKTNISALYSYSVGSEDFVLSFGLQAGVTNRTIDFSKLVFGDQIDPTLGIISGSSSAAGSFPFNNKFYFDSGVGTNLAIGDFNIGAAVQHINKPNESFTGTPVKLPIRTNAHISYRYDLNPFDNIDDDEKSYVIPSVVFYKQSNATSYSAGMQYKHKSVNVGVWYRSGNETGPSAVVVSLIFDLFINRDGGEKLRFGVSHDAAVSGLTYGNTSGSSEGSIGYETTLPGNGDRSQRFEGARRCYEFY</sequence>
<name>A0A5B8V1G4_9SPHI</name>
<dbReference type="AlphaFoldDB" id="A0A5B8V1G4"/>
<dbReference type="RefSeq" id="WP_147033325.1">
    <property type="nucleotide sequence ID" value="NZ_CP042436.1"/>
</dbReference>
<dbReference type="InterPro" id="IPR019861">
    <property type="entry name" value="PorP/SprF_Bacteroidetes"/>
</dbReference>
<dbReference type="OrthoDB" id="1186563at2"/>
<gene>
    <name evidence="2" type="ORF">FRZ54_18575</name>
</gene>
<feature type="signal peptide" evidence="1">
    <location>
        <begin position="1"/>
        <end position="22"/>
    </location>
</feature>
<keyword evidence="3" id="KW-1185">Reference proteome</keyword>
<dbReference type="EMBL" id="CP042436">
    <property type="protein sequence ID" value="QEC64491.1"/>
    <property type="molecule type" value="Genomic_DNA"/>
</dbReference>
<dbReference type="Pfam" id="PF11751">
    <property type="entry name" value="PorP_SprF"/>
    <property type="match status" value="1"/>
</dbReference>
<accession>A0A5B8V1G4</accession>
<reference evidence="2 3" key="1">
    <citation type="journal article" date="2017" name="Curr. Microbiol.">
        <title>Mucilaginibacter ginsenosidivorans sp. nov., Isolated from Soil of Ginseng Field.</title>
        <authorList>
            <person name="Kim M.M."/>
            <person name="Siddiqi M.Z."/>
            <person name="Im W.T."/>
        </authorList>
    </citation>
    <scope>NUCLEOTIDE SEQUENCE [LARGE SCALE GENOMIC DNA]</scope>
    <source>
        <strain evidence="2 3">Gsoil 3017</strain>
    </source>
</reference>
<dbReference type="Proteomes" id="UP000321479">
    <property type="component" value="Chromosome"/>
</dbReference>
<feature type="chain" id="PRO_5022747853" evidence="1">
    <location>
        <begin position="23"/>
        <end position="344"/>
    </location>
</feature>
<evidence type="ECO:0000313" key="2">
    <source>
        <dbReference type="EMBL" id="QEC64491.1"/>
    </source>
</evidence>
<protein>
    <submittedName>
        <fullName evidence="2">Type IX secretion system membrane protein PorP/SprF</fullName>
    </submittedName>
</protein>
<dbReference type="NCBIfam" id="TIGR03519">
    <property type="entry name" value="T9SS_PorP_fam"/>
    <property type="match status" value="1"/>
</dbReference>